<dbReference type="CDD" id="cd02219">
    <property type="entry name" value="cupin_YjlB-like"/>
    <property type="match status" value="1"/>
</dbReference>
<dbReference type="GeneID" id="87955103"/>
<dbReference type="Pfam" id="PF07883">
    <property type="entry name" value="Cupin_2"/>
    <property type="match status" value="1"/>
</dbReference>
<dbReference type="Proteomes" id="UP001329825">
    <property type="component" value="Chromosome 3"/>
</dbReference>
<reference evidence="2 3" key="1">
    <citation type="submission" date="2024-01" db="EMBL/GenBank/DDBJ databases">
        <title>Comparative genomics of Cryptococcus and Kwoniella reveals pathogenesis evolution and contrasting modes of karyotype evolution via chromosome fusion or intercentromeric recombination.</title>
        <authorList>
            <person name="Coelho M.A."/>
            <person name="David-Palma M."/>
            <person name="Shea T."/>
            <person name="Bowers K."/>
            <person name="McGinley-Smith S."/>
            <person name="Mohammad A.W."/>
            <person name="Gnirke A."/>
            <person name="Yurkov A.M."/>
            <person name="Nowrousian M."/>
            <person name="Sun S."/>
            <person name="Cuomo C.A."/>
            <person name="Heitman J."/>
        </authorList>
    </citation>
    <scope>NUCLEOTIDE SEQUENCE [LARGE SCALE GENOMIC DNA]</scope>
    <source>
        <strain evidence="2">CBS 11374</strain>
    </source>
</reference>
<sequence length="186" mass="20396">MSPLTPTPLTSLRVSKYHIPAFHNFPNTSLRPYPFMIYHSAYPSSLSASSVEKHLSSVGIVDPAWRFPMYRQHHYHSTVDEVLVVVSGSGTLCFGGSTSNPNKVQIDVGKGDVMIVPAGVGHAMVEDKGSFQMVGSYPKGSENWDMCTGQDHEKDTTWETIRMLGWFKGDPVYGDEGPSVDAGKDT</sequence>
<gene>
    <name evidence="2" type="ORF">IL334_002972</name>
</gene>
<name>A0ABZ1CZ93_9TREE</name>
<accession>A0ABZ1CZ93</accession>
<evidence type="ECO:0000313" key="3">
    <source>
        <dbReference type="Proteomes" id="UP001329825"/>
    </source>
</evidence>
<dbReference type="InterPro" id="IPR011051">
    <property type="entry name" value="RmlC_Cupin_sf"/>
</dbReference>
<keyword evidence="3" id="KW-1185">Reference proteome</keyword>
<evidence type="ECO:0000259" key="1">
    <source>
        <dbReference type="SMART" id="SM00835"/>
    </source>
</evidence>
<dbReference type="PANTHER" id="PTHR36448">
    <property type="entry name" value="BLR7373 PROTEIN"/>
    <property type="match status" value="1"/>
</dbReference>
<dbReference type="InterPro" id="IPR014710">
    <property type="entry name" value="RmlC-like_jellyroll"/>
</dbReference>
<organism evidence="2 3">
    <name type="scientific">Kwoniella shivajii</name>
    <dbReference type="NCBI Taxonomy" id="564305"/>
    <lineage>
        <taxon>Eukaryota</taxon>
        <taxon>Fungi</taxon>
        <taxon>Dikarya</taxon>
        <taxon>Basidiomycota</taxon>
        <taxon>Agaricomycotina</taxon>
        <taxon>Tremellomycetes</taxon>
        <taxon>Tremellales</taxon>
        <taxon>Cryptococcaceae</taxon>
        <taxon>Kwoniella</taxon>
    </lineage>
</organism>
<dbReference type="InterPro" id="IPR013096">
    <property type="entry name" value="Cupin_2"/>
</dbReference>
<evidence type="ECO:0000313" key="2">
    <source>
        <dbReference type="EMBL" id="WRT66021.1"/>
    </source>
</evidence>
<dbReference type="EMBL" id="CP141883">
    <property type="protein sequence ID" value="WRT66021.1"/>
    <property type="molecule type" value="Genomic_DNA"/>
</dbReference>
<dbReference type="SMART" id="SM00835">
    <property type="entry name" value="Cupin_1"/>
    <property type="match status" value="1"/>
</dbReference>
<protein>
    <recommendedName>
        <fullName evidence="1">Cupin type-1 domain-containing protein</fullName>
    </recommendedName>
</protein>
<dbReference type="PANTHER" id="PTHR36448:SF3">
    <property type="entry name" value="CUPIN TYPE-2 DOMAIN-CONTAINING PROTEIN"/>
    <property type="match status" value="1"/>
</dbReference>
<dbReference type="SUPFAM" id="SSF51182">
    <property type="entry name" value="RmlC-like cupins"/>
    <property type="match status" value="1"/>
</dbReference>
<dbReference type="InterPro" id="IPR006045">
    <property type="entry name" value="Cupin_1"/>
</dbReference>
<dbReference type="Gene3D" id="2.60.120.10">
    <property type="entry name" value="Jelly Rolls"/>
    <property type="match status" value="1"/>
</dbReference>
<dbReference type="PIRSF" id="PIRSF019307">
    <property type="entry name" value="UCP019307"/>
    <property type="match status" value="1"/>
</dbReference>
<proteinExistence type="predicted"/>
<dbReference type="InterPro" id="IPR014500">
    <property type="entry name" value="UCP019307_cupin"/>
</dbReference>
<dbReference type="InterPro" id="IPR047121">
    <property type="entry name" value="YjiB-like"/>
</dbReference>
<feature type="domain" description="Cupin type-1" evidence="1">
    <location>
        <begin position="35"/>
        <end position="154"/>
    </location>
</feature>
<dbReference type="RefSeq" id="XP_062790761.1">
    <property type="nucleotide sequence ID" value="XM_062934710.1"/>
</dbReference>